<reference evidence="1 2" key="1">
    <citation type="submission" date="2019-03" db="EMBL/GenBank/DDBJ databases">
        <title>Genomic Encyclopedia of Type Strains, Phase IV (KMG-IV): sequencing the most valuable type-strain genomes for metagenomic binning, comparative biology and taxonomic classification.</title>
        <authorList>
            <person name="Goeker M."/>
        </authorList>
    </citation>
    <scope>NUCLEOTIDE SEQUENCE [LARGE SCALE GENOMIC DNA]</scope>
    <source>
        <strain evidence="1 2">DSM 12121</strain>
    </source>
</reference>
<evidence type="ECO:0008006" key="3">
    <source>
        <dbReference type="Google" id="ProtNLM"/>
    </source>
</evidence>
<protein>
    <recommendedName>
        <fullName evidence="3">LysR substrate binding domain-containing protein</fullName>
    </recommendedName>
</protein>
<keyword evidence="2" id="KW-1185">Reference proteome</keyword>
<gene>
    <name evidence="1" type="ORF">C7389_101179</name>
</gene>
<dbReference type="Proteomes" id="UP000295129">
    <property type="component" value="Unassembled WGS sequence"/>
</dbReference>
<comment type="caution">
    <text evidence="1">The sequence shown here is derived from an EMBL/GenBank/DDBJ whole genome shotgun (WGS) entry which is preliminary data.</text>
</comment>
<name>A0A4R6EEX3_9RHOO</name>
<evidence type="ECO:0000313" key="2">
    <source>
        <dbReference type="Proteomes" id="UP000295129"/>
    </source>
</evidence>
<organism evidence="1 2">
    <name type="scientific">Azoarcus indigens</name>
    <dbReference type="NCBI Taxonomy" id="29545"/>
    <lineage>
        <taxon>Bacteria</taxon>
        <taxon>Pseudomonadati</taxon>
        <taxon>Pseudomonadota</taxon>
        <taxon>Betaproteobacteria</taxon>
        <taxon>Rhodocyclales</taxon>
        <taxon>Zoogloeaceae</taxon>
        <taxon>Azoarcus</taxon>
    </lineage>
</organism>
<dbReference type="EMBL" id="SNVV01000001">
    <property type="protein sequence ID" value="TDN56800.1"/>
    <property type="molecule type" value="Genomic_DNA"/>
</dbReference>
<evidence type="ECO:0000313" key="1">
    <source>
        <dbReference type="EMBL" id="TDN56800.1"/>
    </source>
</evidence>
<dbReference type="AlphaFoldDB" id="A0A4R6EEX3"/>
<proteinExistence type="predicted"/>
<sequence>MHHGWSHLQAGRLKMLLADFHHPVSYEMALQYPHRALIAPRVRVTLEYLLEAFAAREESHVPLQALGRYGA</sequence>
<dbReference type="RefSeq" id="WP_211342495.1">
    <property type="nucleotide sequence ID" value="NZ_SNVV01000001.1"/>
</dbReference>
<accession>A0A4R6EEX3</accession>